<dbReference type="InterPro" id="IPR013538">
    <property type="entry name" value="ASHA1/2-like_C"/>
</dbReference>
<evidence type="ECO:0000313" key="3">
    <source>
        <dbReference type="EMBL" id="VFU09870.1"/>
    </source>
</evidence>
<reference evidence="3 4" key="1">
    <citation type="submission" date="2019-03" db="EMBL/GenBank/DDBJ databases">
        <authorList>
            <person name="Kox A.R. M."/>
        </authorList>
    </citation>
    <scope>NUCLEOTIDE SEQUENCE [LARGE SCALE GENOMIC DNA]</scope>
    <source>
        <strain evidence="3">MTUNDRAET4 annotated genome</strain>
    </source>
</reference>
<feature type="domain" description="Activator of Hsp90 ATPase homologue 1/2-like C-terminal" evidence="2">
    <location>
        <begin position="163"/>
        <end position="291"/>
    </location>
</feature>
<comment type="similarity">
    <text evidence="1">Belongs to the AHA1 family.</text>
</comment>
<dbReference type="SUPFAM" id="SSF55961">
    <property type="entry name" value="Bet v1-like"/>
    <property type="match status" value="2"/>
</dbReference>
<evidence type="ECO:0000259" key="2">
    <source>
        <dbReference type="Pfam" id="PF08327"/>
    </source>
</evidence>
<dbReference type="InterPro" id="IPR023393">
    <property type="entry name" value="START-like_dom_sf"/>
</dbReference>
<dbReference type="EMBL" id="LR536450">
    <property type="protein sequence ID" value="VFU09870.1"/>
    <property type="molecule type" value="Genomic_DNA"/>
</dbReference>
<accession>A0A4U8Z3N5</accession>
<sequence>MRLAADVLSPTLTVSRRFAASPERLFDAWFDPKAVGAWLFATPDGVSRHVEIDARVGGGFAVHEQRGETLATHFGEYLEILRPRRIVFSFATERQGGSTVVMVDIEPDGAGSLLTLTHELDPEWTPRSAGIRAGWMGILEGLARTTGEAGNGHTLVLNRTFEAPRILVWKAWTEAEHMMRWLCPAGFTVLFAEVDLRIGGKWRSGMRSPDGNEYIAGGEYLEIDRPSRLVLTHIWERNDLEPRANTEIIVTLNERDGKTDMVFIQSGLGTRESAASHKWGWTGAFDNLARLATSLKES</sequence>
<organism evidence="3 4">
    <name type="scientific">Methylocella tundrae</name>
    <dbReference type="NCBI Taxonomy" id="227605"/>
    <lineage>
        <taxon>Bacteria</taxon>
        <taxon>Pseudomonadati</taxon>
        <taxon>Pseudomonadota</taxon>
        <taxon>Alphaproteobacteria</taxon>
        <taxon>Hyphomicrobiales</taxon>
        <taxon>Beijerinckiaceae</taxon>
        <taxon>Methylocella</taxon>
    </lineage>
</organism>
<dbReference type="Gene3D" id="3.30.530.20">
    <property type="match status" value="2"/>
</dbReference>
<dbReference type="Proteomes" id="UP000294360">
    <property type="component" value="Chromosome"/>
</dbReference>
<evidence type="ECO:0000313" key="4">
    <source>
        <dbReference type="Proteomes" id="UP000294360"/>
    </source>
</evidence>
<dbReference type="KEGG" id="mtun:MTUNDRAET4_2983"/>
<gene>
    <name evidence="3" type="ORF">MTUNDRAET4_2983</name>
</gene>
<dbReference type="RefSeq" id="WP_134490394.1">
    <property type="nucleotide sequence ID" value="NZ_CP139089.1"/>
</dbReference>
<dbReference type="AlphaFoldDB" id="A0A4U8Z3N5"/>
<proteinExistence type="inferred from homology"/>
<dbReference type="CDD" id="cd07814">
    <property type="entry name" value="SRPBCC_CalC_Aha1-like"/>
    <property type="match status" value="1"/>
</dbReference>
<feature type="domain" description="Activator of Hsp90 ATPase homologue 1/2-like C-terminal" evidence="2">
    <location>
        <begin position="20"/>
        <end position="145"/>
    </location>
</feature>
<protein>
    <submittedName>
        <fullName evidence="3">Activator of Hsp90 ATPase 1 family protein</fullName>
    </submittedName>
</protein>
<name>A0A4U8Z3N5_METTU</name>
<dbReference type="OrthoDB" id="9805228at2"/>
<dbReference type="Pfam" id="PF08327">
    <property type="entry name" value="AHSA1"/>
    <property type="match status" value="2"/>
</dbReference>
<evidence type="ECO:0000256" key="1">
    <source>
        <dbReference type="ARBA" id="ARBA00006817"/>
    </source>
</evidence>